<evidence type="ECO:0000313" key="9">
    <source>
        <dbReference type="Proteomes" id="UP000241587"/>
    </source>
</evidence>
<dbReference type="Pfam" id="PF00067">
    <property type="entry name" value="p450"/>
    <property type="match status" value="1"/>
</dbReference>
<dbReference type="GO" id="GO:0004497">
    <property type="term" value="F:monooxygenase activity"/>
    <property type="evidence" value="ECO:0007669"/>
    <property type="project" value="UniProtKB-KW"/>
</dbReference>
<evidence type="ECO:0000313" key="8">
    <source>
        <dbReference type="EMBL" id="PTD02797.1"/>
    </source>
</evidence>
<dbReference type="InterPro" id="IPR036396">
    <property type="entry name" value="Cyt_P450_sf"/>
</dbReference>
<proteinExistence type="inferred from homology"/>
<evidence type="ECO:0000256" key="7">
    <source>
        <dbReference type="RuleBase" id="RU000461"/>
    </source>
</evidence>
<dbReference type="GO" id="GO:0005506">
    <property type="term" value="F:iron ion binding"/>
    <property type="evidence" value="ECO:0007669"/>
    <property type="project" value="InterPro"/>
</dbReference>
<dbReference type="InterPro" id="IPR002401">
    <property type="entry name" value="Cyt_P450_E_grp-I"/>
</dbReference>
<dbReference type="SUPFAM" id="SSF48264">
    <property type="entry name" value="Cytochrome P450"/>
    <property type="match status" value="1"/>
</dbReference>
<gene>
    <name evidence="8" type="ORF">FCULG_00008992</name>
</gene>
<dbReference type="EMBL" id="PVEM01000016">
    <property type="protein sequence ID" value="PTD02797.1"/>
    <property type="molecule type" value="Genomic_DNA"/>
</dbReference>
<dbReference type="PROSITE" id="PS00086">
    <property type="entry name" value="CYTOCHROME_P450"/>
    <property type="match status" value="1"/>
</dbReference>
<dbReference type="PANTHER" id="PTHR24305:SF210">
    <property type="entry name" value="CYTOCHROME P450 MONOOXYGENASE ASQL-RELATED"/>
    <property type="match status" value="1"/>
</dbReference>
<keyword evidence="7 8" id="KW-0503">Monooxygenase</keyword>
<keyword evidence="9" id="KW-1185">Reference proteome</keyword>
<dbReference type="GO" id="GO:0020037">
    <property type="term" value="F:heme binding"/>
    <property type="evidence" value="ECO:0007669"/>
    <property type="project" value="InterPro"/>
</dbReference>
<dbReference type="OMA" id="DATEFHK"/>
<organism evidence="8 9">
    <name type="scientific">Fusarium culmorum</name>
    <dbReference type="NCBI Taxonomy" id="5516"/>
    <lineage>
        <taxon>Eukaryota</taxon>
        <taxon>Fungi</taxon>
        <taxon>Dikarya</taxon>
        <taxon>Ascomycota</taxon>
        <taxon>Pezizomycotina</taxon>
        <taxon>Sordariomycetes</taxon>
        <taxon>Hypocreomycetidae</taxon>
        <taxon>Hypocreales</taxon>
        <taxon>Nectriaceae</taxon>
        <taxon>Fusarium</taxon>
    </lineage>
</organism>
<protein>
    <submittedName>
        <fullName evidence="8">Cytochrome P450 monooxygenase dtxS2</fullName>
    </submittedName>
</protein>
<name>A0A2T4GGV4_FUSCU</name>
<evidence type="ECO:0000256" key="3">
    <source>
        <dbReference type="ARBA" id="ARBA00022617"/>
    </source>
</evidence>
<dbReference type="Gene3D" id="1.10.630.10">
    <property type="entry name" value="Cytochrome P450"/>
    <property type="match status" value="1"/>
</dbReference>
<dbReference type="CDD" id="cd11058">
    <property type="entry name" value="CYP60B-like"/>
    <property type="match status" value="1"/>
</dbReference>
<dbReference type="InterPro" id="IPR001128">
    <property type="entry name" value="Cyt_P450"/>
</dbReference>
<comment type="caution">
    <text evidence="8">The sequence shown here is derived from an EMBL/GenBank/DDBJ whole genome shotgun (WGS) entry which is preliminary data.</text>
</comment>
<evidence type="ECO:0000256" key="6">
    <source>
        <dbReference type="PIRSR" id="PIRSR602401-1"/>
    </source>
</evidence>
<keyword evidence="5 6" id="KW-0408">Iron</keyword>
<dbReference type="InterPro" id="IPR050121">
    <property type="entry name" value="Cytochrome_P450_monoxygenase"/>
</dbReference>
<evidence type="ECO:0000256" key="1">
    <source>
        <dbReference type="ARBA" id="ARBA00001971"/>
    </source>
</evidence>
<evidence type="ECO:0000256" key="5">
    <source>
        <dbReference type="ARBA" id="ARBA00023004"/>
    </source>
</evidence>
<feature type="binding site" description="axial binding residue" evidence="6">
    <location>
        <position position="449"/>
    </location>
    <ligand>
        <name>heme</name>
        <dbReference type="ChEBI" id="CHEBI:30413"/>
    </ligand>
    <ligandPart>
        <name>Fe</name>
        <dbReference type="ChEBI" id="CHEBI:18248"/>
    </ligandPart>
</feature>
<dbReference type="AlphaFoldDB" id="A0A2T4GGV4"/>
<dbReference type="InterPro" id="IPR017972">
    <property type="entry name" value="Cyt_P450_CS"/>
</dbReference>
<dbReference type="PRINTS" id="PR00463">
    <property type="entry name" value="EP450I"/>
</dbReference>
<sequence>MLVACAAEGACPQNGGLHCFEGCNSVLAFTFSAPALSGLAPLHRSRGLATHFPSPGPIPRTETFQCHPPAVPRQEQPPGHVYEGDRHKVARKLRPDCPHCPDRLLIDGSIAFPEVFSRRPNEAEFGKTVEFYGADRVGIFPAFREDHRRQRRLMAHAFSESALTEQEGYIKYYVDLLMTRLKDKHADKGAASDMTEWFNFLTFDIIGELAFGDPFYSLEKSSYHPWIAMLFSSIKGNGKIMFLNNYPLLRPLILLLGTKEIEMKRQSEQLGAEKTNKRIALGSDARKDFMTYILRNKDGMGMNHEEILRNAQGLIVAGSETTATALSGLTFFLGQNPEVYRRLTDEVRTWWKSDDEITIKSTAALPFLHACLEETLRMYPPAAEVPHAFPQTLITVSSWATYRSSRNFTDPDEFKPQRFLPQTHSLYEERYASDNKAAFKPFSAGPRDCIGKNLAYAEMRLVVSRLLWAFDLELEQGQDDWVKKQRTFVVYEKSPLMVKLKPRLLA</sequence>
<accession>A0A2T4GGV4</accession>
<keyword evidence="7" id="KW-0560">Oxidoreductase</keyword>
<keyword evidence="3 6" id="KW-0349">Heme</keyword>
<dbReference type="PRINTS" id="PR00385">
    <property type="entry name" value="P450"/>
</dbReference>
<dbReference type="PANTHER" id="PTHR24305">
    <property type="entry name" value="CYTOCHROME P450"/>
    <property type="match status" value="1"/>
</dbReference>
<evidence type="ECO:0000256" key="2">
    <source>
        <dbReference type="ARBA" id="ARBA00010617"/>
    </source>
</evidence>
<dbReference type="Proteomes" id="UP000241587">
    <property type="component" value="Unassembled WGS sequence"/>
</dbReference>
<dbReference type="OrthoDB" id="1470350at2759"/>
<keyword evidence="4 6" id="KW-0479">Metal-binding</keyword>
<comment type="cofactor">
    <cofactor evidence="1 6">
        <name>heme</name>
        <dbReference type="ChEBI" id="CHEBI:30413"/>
    </cofactor>
</comment>
<dbReference type="GO" id="GO:0016705">
    <property type="term" value="F:oxidoreductase activity, acting on paired donors, with incorporation or reduction of molecular oxygen"/>
    <property type="evidence" value="ECO:0007669"/>
    <property type="project" value="InterPro"/>
</dbReference>
<comment type="similarity">
    <text evidence="2 7">Belongs to the cytochrome P450 family.</text>
</comment>
<reference evidence="8 9" key="1">
    <citation type="submission" date="2018-02" db="EMBL/GenBank/DDBJ databases">
        <title>Fusarium culmorum secondary metabolites in fungal-bacterial-plant interactions.</title>
        <authorList>
            <person name="Schmidt R."/>
        </authorList>
    </citation>
    <scope>NUCLEOTIDE SEQUENCE [LARGE SCALE GENOMIC DNA]</scope>
    <source>
        <strain evidence="8 9">PV</strain>
    </source>
</reference>
<evidence type="ECO:0000256" key="4">
    <source>
        <dbReference type="ARBA" id="ARBA00022723"/>
    </source>
</evidence>